<evidence type="ECO:0000256" key="1">
    <source>
        <dbReference type="SAM" id="MobiDB-lite"/>
    </source>
</evidence>
<evidence type="ECO:0000313" key="4">
    <source>
        <dbReference type="Proteomes" id="UP000466514"/>
    </source>
</evidence>
<keyword evidence="4" id="KW-1185">Reference proteome</keyword>
<name>A0A7I7MD69_9MYCO</name>
<evidence type="ECO:0000313" key="3">
    <source>
        <dbReference type="EMBL" id="BBX69717.1"/>
    </source>
</evidence>
<accession>A0A7I7MD69</accession>
<dbReference type="InterPro" id="IPR018929">
    <property type="entry name" value="DUF2510"/>
</dbReference>
<sequence length="128" mass="14609">MGIMRKAASISTLGIVDFRSDQERTARYTRQTRNAARIQAAQNARMMELERQQIAALDYANVREGARAANAGWFIDPWDHEQYRWFDGFQWTGHTHRPSASWRPQGYGPPRPNAEAVQQPTQSNGAHP</sequence>
<dbReference type="Pfam" id="PF10708">
    <property type="entry name" value="DUF2510"/>
    <property type="match status" value="1"/>
</dbReference>
<feature type="region of interest" description="Disordered" evidence="1">
    <location>
        <begin position="95"/>
        <end position="128"/>
    </location>
</feature>
<dbReference type="Proteomes" id="UP000466514">
    <property type="component" value="Chromosome"/>
</dbReference>
<reference evidence="3 4" key="1">
    <citation type="journal article" date="2019" name="Emerg. Microbes Infect.">
        <title>Comprehensive subspecies identification of 175 nontuberculous mycobacteria species based on 7547 genomic profiles.</title>
        <authorList>
            <person name="Matsumoto Y."/>
            <person name="Kinjo T."/>
            <person name="Motooka D."/>
            <person name="Nabeya D."/>
            <person name="Jung N."/>
            <person name="Uechi K."/>
            <person name="Horii T."/>
            <person name="Iida T."/>
            <person name="Fujita J."/>
            <person name="Nakamura S."/>
        </authorList>
    </citation>
    <scope>NUCLEOTIDE SEQUENCE [LARGE SCALE GENOMIC DNA]</scope>
    <source>
        <strain evidence="3 4">JCM 13323</strain>
    </source>
</reference>
<evidence type="ECO:0000259" key="2">
    <source>
        <dbReference type="Pfam" id="PF10708"/>
    </source>
</evidence>
<proteinExistence type="predicted"/>
<gene>
    <name evidence="3" type="ORF">MPSYJ_31780</name>
</gene>
<dbReference type="EMBL" id="AP022574">
    <property type="protein sequence ID" value="BBX69717.1"/>
    <property type="molecule type" value="Genomic_DNA"/>
</dbReference>
<dbReference type="AlphaFoldDB" id="A0A7I7MD69"/>
<feature type="domain" description="DUF2510" evidence="2">
    <location>
        <begin position="71"/>
        <end position="100"/>
    </location>
</feature>
<organism evidence="3 4">
    <name type="scientific">Mycolicibacterium psychrotolerans</name>
    <dbReference type="NCBI Taxonomy" id="216929"/>
    <lineage>
        <taxon>Bacteria</taxon>
        <taxon>Bacillati</taxon>
        <taxon>Actinomycetota</taxon>
        <taxon>Actinomycetes</taxon>
        <taxon>Mycobacteriales</taxon>
        <taxon>Mycobacteriaceae</taxon>
        <taxon>Mycolicibacterium</taxon>
    </lineage>
</organism>
<feature type="compositionally biased region" description="Polar residues" evidence="1">
    <location>
        <begin position="116"/>
        <end position="128"/>
    </location>
</feature>
<dbReference type="KEGG" id="mpsc:MPSYJ_31780"/>
<protein>
    <recommendedName>
        <fullName evidence="2">DUF2510 domain-containing protein</fullName>
    </recommendedName>
</protein>